<keyword evidence="1" id="KW-0678">Repressor</keyword>
<dbReference type="InterPro" id="IPR001647">
    <property type="entry name" value="HTH_TetR"/>
</dbReference>
<dbReference type="KEGG" id="cpau:EHF44_24790"/>
<dbReference type="GO" id="GO:0003677">
    <property type="term" value="F:DNA binding"/>
    <property type="evidence" value="ECO:0007669"/>
    <property type="project" value="UniProtKB-UniRule"/>
</dbReference>
<organism evidence="7 8">
    <name type="scientific">Cupriavidus pauculus</name>
    <dbReference type="NCBI Taxonomy" id="82633"/>
    <lineage>
        <taxon>Bacteria</taxon>
        <taxon>Pseudomonadati</taxon>
        <taxon>Pseudomonadota</taxon>
        <taxon>Betaproteobacteria</taxon>
        <taxon>Burkholderiales</taxon>
        <taxon>Burkholderiaceae</taxon>
        <taxon>Cupriavidus</taxon>
    </lineage>
</organism>
<dbReference type="EMBL" id="CP033970">
    <property type="protein sequence ID" value="AZG16597.1"/>
    <property type="molecule type" value="Genomic_DNA"/>
</dbReference>
<accession>A0A3G8H7R9</accession>
<dbReference type="InterPro" id="IPR023772">
    <property type="entry name" value="DNA-bd_HTH_TetR-type_CS"/>
</dbReference>
<dbReference type="SUPFAM" id="SSF46689">
    <property type="entry name" value="Homeodomain-like"/>
    <property type="match status" value="1"/>
</dbReference>
<proteinExistence type="predicted"/>
<sequence length="202" mass="20900">MARASRAVADQHRSAIEASSARLFRQHGLHGVSVAQVMADAGLTHGGFYGHFASKDDLAAVACARAFSDSAALWEQRIADAGSPRAAREALVTSYLHERHRDAPGHGCPASALVGDVAREPAGKPVRQAYVDGIRQLLAAWKSTAPAQPDTADAAHRTALLELATMVGAITLARATAGDALSDEILDAARAALLADPVPAAA</sequence>
<dbReference type="InterPro" id="IPR009057">
    <property type="entry name" value="Homeodomain-like_sf"/>
</dbReference>
<dbReference type="SUPFAM" id="SSF48498">
    <property type="entry name" value="Tetracyclin repressor-like, C-terminal domain"/>
    <property type="match status" value="1"/>
</dbReference>
<dbReference type="PANTHER" id="PTHR47506">
    <property type="entry name" value="TRANSCRIPTIONAL REGULATORY PROTEIN"/>
    <property type="match status" value="1"/>
</dbReference>
<dbReference type="OrthoDB" id="9798857at2"/>
<dbReference type="PROSITE" id="PS50977">
    <property type="entry name" value="HTH_TETR_2"/>
    <property type="match status" value="1"/>
</dbReference>
<dbReference type="Proteomes" id="UP000270411">
    <property type="component" value="Chromosome 2"/>
</dbReference>
<keyword evidence="3 5" id="KW-0238">DNA-binding</keyword>
<evidence type="ECO:0000256" key="4">
    <source>
        <dbReference type="ARBA" id="ARBA00023163"/>
    </source>
</evidence>
<dbReference type="Gene3D" id="1.10.10.60">
    <property type="entry name" value="Homeodomain-like"/>
    <property type="match status" value="1"/>
</dbReference>
<dbReference type="PANTHER" id="PTHR47506:SF7">
    <property type="entry name" value="TRANSCRIPTIONAL REGULATORY PROTEIN"/>
    <property type="match status" value="1"/>
</dbReference>
<gene>
    <name evidence="7" type="ORF">EHF44_24790</name>
</gene>
<keyword evidence="2" id="KW-0805">Transcription regulation</keyword>
<reference evidence="8" key="1">
    <citation type="submission" date="2018-11" db="EMBL/GenBank/DDBJ databases">
        <title>FDA dAtabase for Regulatory Grade micrObial Sequences (FDA-ARGOS): Supporting development and validation of Infectious Disease Dx tests.</title>
        <authorList>
            <person name="Goldberg B."/>
            <person name="Campos J."/>
            <person name="Tallon L."/>
            <person name="Sadzewicz L."/>
            <person name="Zhao X."/>
            <person name="Vavikolanu K."/>
            <person name="Mehta A."/>
            <person name="Aluvathingal J."/>
            <person name="Nadendla S."/>
            <person name="Geyer C."/>
            <person name="Nandy P."/>
            <person name="Yan Y."/>
            <person name="Sichtig H."/>
        </authorList>
    </citation>
    <scope>NUCLEOTIDE SEQUENCE [LARGE SCALE GENOMIC DNA]</scope>
    <source>
        <strain evidence="8">FDAARGOS_614</strain>
    </source>
</reference>
<evidence type="ECO:0000313" key="7">
    <source>
        <dbReference type="EMBL" id="AZG16597.1"/>
    </source>
</evidence>
<dbReference type="PROSITE" id="PS01081">
    <property type="entry name" value="HTH_TETR_1"/>
    <property type="match status" value="1"/>
</dbReference>
<dbReference type="InterPro" id="IPR036271">
    <property type="entry name" value="Tet_transcr_reg_TetR-rel_C_sf"/>
</dbReference>
<dbReference type="Pfam" id="PF00440">
    <property type="entry name" value="TetR_N"/>
    <property type="match status" value="1"/>
</dbReference>
<evidence type="ECO:0000256" key="5">
    <source>
        <dbReference type="PROSITE-ProRule" id="PRU00335"/>
    </source>
</evidence>
<evidence type="ECO:0000259" key="6">
    <source>
        <dbReference type="PROSITE" id="PS50977"/>
    </source>
</evidence>
<protein>
    <submittedName>
        <fullName evidence="7">TetR/AcrR family transcriptional regulator</fullName>
    </submittedName>
</protein>
<keyword evidence="4" id="KW-0804">Transcription</keyword>
<name>A0A3G8H7R9_9BURK</name>
<evidence type="ECO:0000256" key="1">
    <source>
        <dbReference type="ARBA" id="ARBA00022491"/>
    </source>
</evidence>
<dbReference type="RefSeq" id="WP_124686328.1">
    <property type="nucleotide sequence ID" value="NZ_CP033970.1"/>
</dbReference>
<dbReference type="PRINTS" id="PR00455">
    <property type="entry name" value="HTHTETR"/>
</dbReference>
<feature type="domain" description="HTH tetR-type" evidence="6">
    <location>
        <begin position="10"/>
        <end position="70"/>
    </location>
</feature>
<evidence type="ECO:0000256" key="2">
    <source>
        <dbReference type="ARBA" id="ARBA00023015"/>
    </source>
</evidence>
<dbReference type="AlphaFoldDB" id="A0A3G8H7R9"/>
<feature type="DNA-binding region" description="H-T-H motif" evidence="5">
    <location>
        <begin position="33"/>
        <end position="52"/>
    </location>
</feature>
<evidence type="ECO:0000256" key="3">
    <source>
        <dbReference type="ARBA" id="ARBA00023125"/>
    </source>
</evidence>
<evidence type="ECO:0000313" key="8">
    <source>
        <dbReference type="Proteomes" id="UP000270411"/>
    </source>
</evidence>
<dbReference type="Gene3D" id="1.10.357.10">
    <property type="entry name" value="Tetracycline Repressor, domain 2"/>
    <property type="match status" value="1"/>
</dbReference>